<evidence type="ECO:0000256" key="1">
    <source>
        <dbReference type="ARBA" id="ARBA00004141"/>
    </source>
</evidence>
<dbReference type="InterPro" id="IPR005178">
    <property type="entry name" value="Ostalpha/TMEM184C"/>
</dbReference>
<comment type="caution">
    <text evidence="6">The sequence shown here is derived from an EMBL/GenBank/DDBJ whole genome shotgun (WGS) entry which is preliminary data.</text>
</comment>
<dbReference type="Proteomes" id="UP001220324">
    <property type="component" value="Unassembled WGS sequence"/>
</dbReference>
<accession>A0AAD6CY66</accession>
<comment type="subcellular location">
    <subcellularLocation>
        <location evidence="1">Membrane</location>
        <topology evidence="1">Multi-pass membrane protein</topology>
    </subcellularLocation>
</comment>
<proteinExistence type="predicted"/>
<dbReference type="Pfam" id="PF03619">
    <property type="entry name" value="Solute_trans_a"/>
    <property type="match status" value="1"/>
</dbReference>
<protein>
    <submittedName>
        <fullName evidence="6">Uncharacterized protein</fullName>
    </submittedName>
</protein>
<keyword evidence="7" id="KW-1185">Reference proteome</keyword>
<evidence type="ECO:0000256" key="4">
    <source>
        <dbReference type="ARBA" id="ARBA00023136"/>
    </source>
</evidence>
<feature type="transmembrane region" description="Helical" evidence="5">
    <location>
        <begin position="166"/>
        <end position="185"/>
    </location>
</feature>
<dbReference type="EMBL" id="JAQIZZ010000003">
    <property type="protein sequence ID" value="KAJ5545631.1"/>
    <property type="molecule type" value="Genomic_DNA"/>
</dbReference>
<name>A0AAD6CY66_9EURO</name>
<evidence type="ECO:0000256" key="2">
    <source>
        <dbReference type="ARBA" id="ARBA00022692"/>
    </source>
</evidence>
<feature type="transmembrane region" description="Helical" evidence="5">
    <location>
        <begin position="6"/>
        <end position="30"/>
    </location>
</feature>
<evidence type="ECO:0000256" key="5">
    <source>
        <dbReference type="SAM" id="Phobius"/>
    </source>
</evidence>
<feature type="transmembrane region" description="Helical" evidence="5">
    <location>
        <begin position="244"/>
        <end position="265"/>
    </location>
</feature>
<evidence type="ECO:0000313" key="7">
    <source>
        <dbReference type="Proteomes" id="UP001220324"/>
    </source>
</evidence>
<keyword evidence="2 5" id="KW-0812">Transmembrane</keyword>
<evidence type="ECO:0000256" key="3">
    <source>
        <dbReference type="ARBA" id="ARBA00022989"/>
    </source>
</evidence>
<feature type="transmembrane region" description="Helical" evidence="5">
    <location>
        <begin position="129"/>
        <end position="146"/>
    </location>
</feature>
<dbReference type="SMART" id="SM01417">
    <property type="entry name" value="Solute_trans_a"/>
    <property type="match status" value="1"/>
</dbReference>
<organism evidence="6 7">
    <name type="scientific">Penicillium frequentans</name>
    <dbReference type="NCBI Taxonomy" id="3151616"/>
    <lineage>
        <taxon>Eukaryota</taxon>
        <taxon>Fungi</taxon>
        <taxon>Dikarya</taxon>
        <taxon>Ascomycota</taxon>
        <taxon>Pezizomycotina</taxon>
        <taxon>Eurotiomycetes</taxon>
        <taxon>Eurotiomycetidae</taxon>
        <taxon>Eurotiales</taxon>
        <taxon>Aspergillaceae</taxon>
        <taxon>Penicillium</taxon>
    </lineage>
</organism>
<sequence length="382" mass="42978">MSFHRLNMIISGACTAFVCIAIFSLMFWHAIHLSKPREQIKILKICFLIPLYTIASFLSICYPHAFVYLSPWLELFQAVALGSFFLLLCEFISSDSRSDLDVFFIAFQPPQKKQKKASMTGLEWFRKQWIAIFQYPVVALLTSLATDFTQVAGVYCLDSNKVYFAHLWLTIITSVSIAFAVMSVLSFYRTLKPHLASHRPLSKLLAFKLIVGLTFLERIIFTILRSTNVLESTSTLSYADVNIGIPNLVICLQMVPFSIFFHYAYNVGPYKVTHGSQCYDPKVQESAAGNYQTPSEVSISHGYEGGPLGVRAWIGLFNPMEILRAIKFGLDMAQEVGNRDTRGPGNQIELGANMGPEPMPSTAHGHGQAYERLLNPNERTMR</sequence>
<dbReference type="GO" id="GO:0016020">
    <property type="term" value="C:membrane"/>
    <property type="evidence" value="ECO:0007669"/>
    <property type="project" value="UniProtKB-SubCell"/>
</dbReference>
<feature type="transmembrane region" description="Helical" evidence="5">
    <location>
        <begin position="42"/>
        <end position="69"/>
    </location>
</feature>
<feature type="transmembrane region" description="Helical" evidence="5">
    <location>
        <begin position="75"/>
        <end position="93"/>
    </location>
</feature>
<evidence type="ECO:0000313" key="6">
    <source>
        <dbReference type="EMBL" id="KAJ5545631.1"/>
    </source>
</evidence>
<keyword evidence="4 5" id="KW-0472">Membrane</keyword>
<keyword evidence="3 5" id="KW-1133">Transmembrane helix</keyword>
<dbReference type="PANTHER" id="PTHR23423">
    <property type="entry name" value="ORGANIC SOLUTE TRANSPORTER-RELATED"/>
    <property type="match status" value="1"/>
</dbReference>
<dbReference type="AlphaFoldDB" id="A0AAD6CY66"/>
<reference evidence="6 7" key="1">
    <citation type="journal article" date="2023" name="IMA Fungus">
        <title>Comparative genomic study of the Penicillium genus elucidates a diverse pangenome and 15 lateral gene transfer events.</title>
        <authorList>
            <person name="Petersen C."/>
            <person name="Sorensen T."/>
            <person name="Nielsen M.R."/>
            <person name="Sondergaard T.E."/>
            <person name="Sorensen J.L."/>
            <person name="Fitzpatrick D.A."/>
            <person name="Frisvad J.C."/>
            <person name="Nielsen K.L."/>
        </authorList>
    </citation>
    <scope>NUCLEOTIDE SEQUENCE [LARGE SCALE GENOMIC DNA]</scope>
    <source>
        <strain evidence="6 7">IBT 35679</strain>
    </source>
</reference>
<feature type="transmembrane region" description="Helical" evidence="5">
    <location>
        <begin position="205"/>
        <end position="224"/>
    </location>
</feature>
<gene>
    <name evidence="6" type="ORF">N7494_003216</name>
</gene>